<name>A0A413RJE3_9CELL</name>
<dbReference type="OrthoDB" id="3624790at2"/>
<keyword evidence="3" id="KW-1185">Reference proteome</keyword>
<dbReference type="EMBL" id="QWKP01000211">
    <property type="protein sequence ID" value="RHA38711.1"/>
    <property type="molecule type" value="Genomic_DNA"/>
</dbReference>
<dbReference type="Proteomes" id="UP000283374">
    <property type="component" value="Unassembled WGS sequence"/>
</dbReference>
<evidence type="ECO:0000313" key="3">
    <source>
        <dbReference type="Proteomes" id="UP000283374"/>
    </source>
</evidence>
<dbReference type="AlphaFoldDB" id="A0A413RJE3"/>
<reference evidence="2 3" key="1">
    <citation type="submission" date="2018-08" db="EMBL/GenBank/DDBJ databases">
        <title>Cellulomonas rhizosphaerae sp. nov., a novel actinomycete isolated from soil.</title>
        <authorList>
            <person name="Tian Y."/>
        </authorList>
    </citation>
    <scope>NUCLEOTIDE SEQUENCE [LARGE SCALE GENOMIC DNA]</scope>
    <source>
        <strain evidence="2 3">NEAU-TCZ24</strain>
    </source>
</reference>
<comment type="caution">
    <text evidence="2">The sequence shown here is derived from an EMBL/GenBank/DDBJ whole genome shotgun (WGS) entry which is preliminary data.</text>
</comment>
<sequence length="253" mass="27113">MSTRAKVNPDGPCAKCGLPHLTWRGGPACTGHKSERDASGNLVPCTKDPRKGATKCGFHGGSSPNALAAAQRRLDEEAASKALARGLAEAYGDDVPEIDLAEAMLKAVAWKYAECVALRRQVAQLDDSQRVWGTTKSEQMAGHGDIDDAPEDKGPATKITAAAGANIWWQMLRTAEDQLVKFAASARSAGCDERRVRLAEQQGDIVVDLIRRILDGLYRALLAAGLTDDQLRDAWQAAIADIVPRELRSIAGD</sequence>
<proteinExistence type="predicted"/>
<evidence type="ECO:0000256" key="1">
    <source>
        <dbReference type="SAM" id="MobiDB-lite"/>
    </source>
</evidence>
<feature type="region of interest" description="Disordered" evidence="1">
    <location>
        <begin position="135"/>
        <end position="155"/>
    </location>
</feature>
<dbReference type="RefSeq" id="WP_118767904.1">
    <property type="nucleotide sequence ID" value="NZ_QWKP01000211.1"/>
</dbReference>
<gene>
    <name evidence="2" type="ORF">D1825_13335</name>
</gene>
<evidence type="ECO:0000313" key="2">
    <source>
        <dbReference type="EMBL" id="RHA38711.1"/>
    </source>
</evidence>
<protein>
    <submittedName>
        <fullName evidence="2">Uncharacterized protein</fullName>
    </submittedName>
</protein>
<organism evidence="2 3">
    <name type="scientific">Cellulomonas rhizosphaerae</name>
    <dbReference type="NCBI Taxonomy" id="2293719"/>
    <lineage>
        <taxon>Bacteria</taxon>
        <taxon>Bacillati</taxon>
        <taxon>Actinomycetota</taxon>
        <taxon>Actinomycetes</taxon>
        <taxon>Micrococcales</taxon>
        <taxon>Cellulomonadaceae</taxon>
        <taxon>Cellulomonas</taxon>
    </lineage>
</organism>
<accession>A0A413RJE3</accession>